<keyword evidence="3" id="KW-0547">Nucleotide-binding</keyword>
<dbReference type="PANTHER" id="PTHR34704:SF1">
    <property type="entry name" value="ATPASE"/>
    <property type="match status" value="1"/>
</dbReference>
<dbReference type="InterPro" id="IPR036390">
    <property type="entry name" value="WH_DNA-bd_sf"/>
</dbReference>
<feature type="domain" description="DUF234" evidence="2">
    <location>
        <begin position="361"/>
        <end position="461"/>
    </location>
</feature>
<accession>A0A6I5N7W9</accession>
<dbReference type="Pfam" id="PF01637">
    <property type="entry name" value="ATPase_2"/>
    <property type="match status" value="1"/>
</dbReference>
<organism evidence="3 4">
    <name type="scientific">Bifidobacterium choloepi</name>
    <dbReference type="NCBI Taxonomy" id="2614131"/>
    <lineage>
        <taxon>Bacteria</taxon>
        <taxon>Bacillati</taxon>
        <taxon>Actinomycetota</taxon>
        <taxon>Actinomycetes</taxon>
        <taxon>Bifidobacteriales</taxon>
        <taxon>Bifidobacteriaceae</taxon>
        <taxon>Bifidobacterium</taxon>
    </lineage>
</organism>
<dbReference type="SUPFAM" id="SSF52540">
    <property type="entry name" value="P-loop containing nucleoside triphosphate hydrolases"/>
    <property type="match status" value="1"/>
</dbReference>
<keyword evidence="3" id="KW-0067">ATP-binding</keyword>
<evidence type="ECO:0000259" key="1">
    <source>
        <dbReference type="Pfam" id="PF01637"/>
    </source>
</evidence>
<sequence length="511" mass="57349">MAPSRGPATGWCHDKREARVTTIIVVTIIVVTLLGRTEAKGDGMADNRFVGRERELAMLDERYGRDDQQTIVVYGRRRVGKTSLIRRFSQDKPTLWFTASERSDENNRRELALATARFFGEPDPIGAPPAWLDLLRYIAEKGRSFGKFIFVFDEFPYAAQAEPSLPSAMQIVLDHDFAEAGVFTILCGSNQGFMESEVLGSSSPLFGRRTAQIKLKPLPMAEAIELMPSNAAWQERFEYYAALGGTPYYLRQLAEGESFAGNMTALCFDELGPLFDEPAMLLREELREPNVYRSVLEAIAHGETKAKGIAERAGIAATSLQFYLKTLEELGLARRDLPFGDRSAKSKKSQYYITEPFFAYWFRFVAPSIGAIERGDGDAAAQLGTEGEVFDTYVGQQFEGICQQWMLTERRAGRLDILPSQVGKWWGNDPALREQADIDLIIEDDINGKMIFGECKWRNSLNATEAADLLRHRAELIDGPTDRQFYLFTKCEVPSIDGVTVVQAETMFGEH</sequence>
<dbReference type="GO" id="GO:0006355">
    <property type="term" value="P:regulation of DNA-templated transcription"/>
    <property type="evidence" value="ECO:0007669"/>
    <property type="project" value="InterPro"/>
</dbReference>
<comment type="caution">
    <text evidence="3">The sequence shown here is derived from an EMBL/GenBank/DDBJ whole genome shotgun (WGS) entry which is preliminary data.</text>
</comment>
<gene>
    <name evidence="3" type="ORF">F6S87_04885</name>
</gene>
<dbReference type="Pfam" id="PF03008">
    <property type="entry name" value="DUF234"/>
    <property type="match status" value="1"/>
</dbReference>
<dbReference type="GO" id="GO:0003677">
    <property type="term" value="F:DNA binding"/>
    <property type="evidence" value="ECO:0007669"/>
    <property type="project" value="InterPro"/>
</dbReference>
<reference evidence="3 4" key="1">
    <citation type="submission" date="2019-09" db="EMBL/GenBank/DDBJ databases">
        <title>Phylogenetic characterization of a novel taxon of the genus Bifidobacterium: Bifidobacterium choloepi sp. nov.</title>
        <authorList>
            <person name="Modesto M."/>
            <person name="Satti M."/>
        </authorList>
    </citation>
    <scope>NUCLEOTIDE SEQUENCE [LARGE SCALE GENOMIC DNA]</scope>
    <source>
        <strain evidence="3 4">BRDM6</strain>
    </source>
</reference>
<evidence type="ECO:0000313" key="4">
    <source>
        <dbReference type="Proteomes" id="UP000469292"/>
    </source>
</evidence>
<dbReference type="Proteomes" id="UP000469292">
    <property type="component" value="Unassembled WGS sequence"/>
</dbReference>
<dbReference type="InterPro" id="IPR027417">
    <property type="entry name" value="P-loop_NTPase"/>
</dbReference>
<feature type="domain" description="ATPase" evidence="1">
    <location>
        <begin position="49"/>
        <end position="253"/>
    </location>
</feature>
<dbReference type="GO" id="GO:0005524">
    <property type="term" value="F:ATP binding"/>
    <property type="evidence" value="ECO:0007669"/>
    <property type="project" value="UniProtKB-KW"/>
</dbReference>
<name>A0A6I5N7W9_9BIFI</name>
<proteinExistence type="predicted"/>
<evidence type="ECO:0000313" key="3">
    <source>
        <dbReference type="EMBL" id="NEG69941.1"/>
    </source>
</evidence>
<keyword evidence="4" id="KW-1185">Reference proteome</keyword>
<dbReference type="EMBL" id="VYSG01000001">
    <property type="protein sequence ID" value="NEG69941.1"/>
    <property type="molecule type" value="Genomic_DNA"/>
</dbReference>
<dbReference type="Gene3D" id="3.40.50.300">
    <property type="entry name" value="P-loop containing nucleotide triphosphate hydrolases"/>
    <property type="match status" value="1"/>
</dbReference>
<protein>
    <submittedName>
        <fullName evidence="3">ATP-binding protein</fullName>
    </submittedName>
</protein>
<evidence type="ECO:0000259" key="2">
    <source>
        <dbReference type="Pfam" id="PF03008"/>
    </source>
</evidence>
<dbReference type="PANTHER" id="PTHR34704">
    <property type="entry name" value="ATPASE"/>
    <property type="match status" value="1"/>
</dbReference>
<dbReference type="InterPro" id="IPR011579">
    <property type="entry name" value="ATPase_dom"/>
</dbReference>
<dbReference type="SUPFAM" id="SSF46785">
    <property type="entry name" value="Winged helix' DNA-binding domain"/>
    <property type="match status" value="1"/>
</dbReference>
<dbReference type="AlphaFoldDB" id="A0A6I5N7W9"/>
<dbReference type="InterPro" id="IPR004256">
    <property type="entry name" value="DUF234"/>
</dbReference>